<evidence type="ECO:0000313" key="4">
    <source>
        <dbReference type="Proteomes" id="UP000193224"/>
    </source>
</evidence>
<dbReference type="PANTHER" id="PTHR35272">
    <property type="entry name" value="THIOL:DISULFIDE INTERCHANGE PROTEIN DSBC-RELATED"/>
    <property type="match status" value="1"/>
</dbReference>
<dbReference type="AlphaFoldDB" id="A0A1X7BVB1"/>
<feature type="signal peptide" evidence="1">
    <location>
        <begin position="1"/>
        <end position="21"/>
    </location>
</feature>
<dbReference type="InterPro" id="IPR001853">
    <property type="entry name" value="DSBA-like_thioredoxin_dom"/>
</dbReference>
<evidence type="ECO:0000313" key="3">
    <source>
        <dbReference type="EMBL" id="SMC13189.1"/>
    </source>
</evidence>
<dbReference type="RefSeq" id="WP_085801141.1">
    <property type="nucleotide sequence ID" value="NZ_FWXB01000012.1"/>
</dbReference>
<evidence type="ECO:0000259" key="2">
    <source>
        <dbReference type="PROSITE" id="PS51352"/>
    </source>
</evidence>
<dbReference type="Pfam" id="PF18312">
    <property type="entry name" value="ScsC_N"/>
    <property type="match status" value="1"/>
</dbReference>
<feature type="domain" description="Thioredoxin" evidence="2">
    <location>
        <begin position="61"/>
        <end position="248"/>
    </location>
</feature>
<dbReference type="OrthoDB" id="9780147at2"/>
<dbReference type="Pfam" id="PF01323">
    <property type="entry name" value="DSBA"/>
    <property type="match status" value="1"/>
</dbReference>
<name>A0A1X7BVB1_9RHOB</name>
<dbReference type="InterPro" id="IPR013766">
    <property type="entry name" value="Thioredoxin_domain"/>
</dbReference>
<keyword evidence="3" id="KW-0413">Isomerase</keyword>
<dbReference type="PANTHER" id="PTHR35272:SF3">
    <property type="entry name" value="THIOL:DISULFIDE INTERCHANGE PROTEIN DSBC"/>
    <property type="match status" value="1"/>
</dbReference>
<evidence type="ECO:0000256" key="1">
    <source>
        <dbReference type="SAM" id="SignalP"/>
    </source>
</evidence>
<reference evidence="3 4" key="1">
    <citation type="submission" date="2017-03" db="EMBL/GenBank/DDBJ databases">
        <authorList>
            <person name="Afonso C.L."/>
            <person name="Miller P.J."/>
            <person name="Scott M.A."/>
            <person name="Spackman E."/>
            <person name="Goraichik I."/>
            <person name="Dimitrov K.M."/>
            <person name="Suarez D.L."/>
            <person name="Swayne D.E."/>
        </authorList>
    </citation>
    <scope>NUCLEOTIDE SEQUENCE [LARGE SCALE GENOMIC DNA]</scope>
    <source>
        <strain evidence="3 4">CECT 7745</strain>
    </source>
</reference>
<feature type="chain" id="PRO_5013095395" evidence="1">
    <location>
        <begin position="22"/>
        <end position="249"/>
    </location>
</feature>
<dbReference type="GO" id="GO:0016853">
    <property type="term" value="F:isomerase activity"/>
    <property type="evidence" value="ECO:0007669"/>
    <property type="project" value="UniProtKB-KW"/>
</dbReference>
<dbReference type="InterPro" id="IPR041205">
    <property type="entry name" value="ScsC_N"/>
</dbReference>
<accession>A0A1X7BVB1</accession>
<dbReference type="Gene3D" id="3.40.30.10">
    <property type="entry name" value="Glutaredoxin"/>
    <property type="match status" value="1"/>
</dbReference>
<dbReference type="InterPro" id="IPR036249">
    <property type="entry name" value="Thioredoxin-like_sf"/>
</dbReference>
<gene>
    <name evidence="3" type="ORF">ROA7745_03030</name>
</gene>
<dbReference type="PROSITE" id="PS51352">
    <property type="entry name" value="THIOREDOXIN_2"/>
    <property type="match status" value="1"/>
</dbReference>
<proteinExistence type="predicted"/>
<protein>
    <submittedName>
        <fullName evidence="3">Protein disulfide isomerase II DsbC</fullName>
    </submittedName>
</protein>
<dbReference type="CDD" id="cd03023">
    <property type="entry name" value="DsbA_Com1_like"/>
    <property type="match status" value="1"/>
</dbReference>
<dbReference type="EMBL" id="FWXB01000012">
    <property type="protein sequence ID" value="SMC13189.1"/>
    <property type="molecule type" value="Genomic_DNA"/>
</dbReference>
<organism evidence="3 4">
    <name type="scientific">Roseovarius aestuarii</name>
    <dbReference type="NCBI Taxonomy" id="475083"/>
    <lineage>
        <taxon>Bacteria</taxon>
        <taxon>Pseudomonadati</taxon>
        <taxon>Pseudomonadota</taxon>
        <taxon>Alphaproteobacteria</taxon>
        <taxon>Rhodobacterales</taxon>
        <taxon>Roseobacteraceae</taxon>
        <taxon>Roseovarius</taxon>
    </lineage>
</organism>
<sequence>MIRSLWIATALATSLALPAQALDLEQMDDTERAAFHAEIRAYLLENPEVIMEAVAVLEERQAAAQAQDDVDLVKSNAGAIFEDGHSWVGGNPEGDITLVEFMDYRCGYCRRAFVEVHDLLEKDGNIRFIVKEFPILGEESTVASRFAIATHLLHGDEAYKAVHDALIAFNGAINEATLSRVAETLGYEPDGILDHMESEEVSDIISQNHALAQQLSISGTPSFVMANQMLRGYLPADEMLKIADEIRTQ</sequence>
<keyword evidence="1" id="KW-0732">Signal</keyword>
<dbReference type="SUPFAM" id="SSF52833">
    <property type="entry name" value="Thioredoxin-like"/>
    <property type="match status" value="1"/>
</dbReference>
<keyword evidence="4" id="KW-1185">Reference proteome</keyword>
<dbReference type="GO" id="GO:0016491">
    <property type="term" value="F:oxidoreductase activity"/>
    <property type="evidence" value="ECO:0007669"/>
    <property type="project" value="InterPro"/>
</dbReference>
<dbReference type="InterPro" id="IPR051470">
    <property type="entry name" value="Thiol:disulfide_interchange"/>
</dbReference>
<dbReference type="Proteomes" id="UP000193224">
    <property type="component" value="Unassembled WGS sequence"/>
</dbReference>